<dbReference type="InterPro" id="IPR011050">
    <property type="entry name" value="Pectin_lyase_fold/virulence"/>
</dbReference>
<organism evidence="1 2">
    <name type="scientific">Oceanipulchritudo coccoides</name>
    <dbReference type="NCBI Taxonomy" id="2706888"/>
    <lineage>
        <taxon>Bacteria</taxon>
        <taxon>Pseudomonadati</taxon>
        <taxon>Verrucomicrobiota</taxon>
        <taxon>Opitutia</taxon>
        <taxon>Puniceicoccales</taxon>
        <taxon>Oceanipulchritudinaceae</taxon>
        <taxon>Oceanipulchritudo</taxon>
    </lineage>
</organism>
<comment type="caution">
    <text evidence="1">The sequence shown here is derived from an EMBL/GenBank/DDBJ whole genome shotgun (WGS) entry which is preliminary data.</text>
</comment>
<evidence type="ECO:0000313" key="2">
    <source>
        <dbReference type="Proteomes" id="UP000478417"/>
    </source>
</evidence>
<dbReference type="SUPFAM" id="SSF51126">
    <property type="entry name" value="Pectin lyase-like"/>
    <property type="match status" value="1"/>
</dbReference>
<protein>
    <recommendedName>
        <fullName evidence="3">Right handed beta helix domain-containing protein</fullName>
    </recommendedName>
</protein>
<dbReference type="AlphaFoldDB" id="A0A6B2M1Q9"/>
<evidence type="ECO:0000313" key="1">
    <source>
        <dbReference type="EMBL" id="NDV61670.1"/>
    </source>
</evidence>
<keyword evidence="2" id="KW-1185">Reference proteome</keyword>
<proteinExistence type="predicted"/>
<name>A0A6B2M1Q9_9BACT</name>
<dbReference type="RefSeq" id="WP_163962814.1">
    <property type="nucleotide sequence ID" value="NZ_JAAGNX010000001.1"/>
</dbReference>
<accession>A0A6B2M1Q9</accession>
<sequence length="908" mass="99201">MSKFPLSPHVRLVVLIACTLLNPCFARIVSINFAIEGTGNTAIDGEESFGVPALETVVGNWNNLDSSFGLKRDNGQSSTVGLTLDSSSGFNYFGASYINTPLNYGLQYYAATPENPSVILNNLQQEFPEGYYVIVYLSGFKSNTSASVSNGATTYYYQTADPLPVDFGPESMVLATLTSEPAAGQAPVANYALFGSPENPLTADTASFSMKQLSGGGAGLGGFQIVSVGDVGGGGPNEATWTNPAEGDYFLDAEDGNDLNDGTSPETAWRTLGKLNTVDFGPGDVILFKAGSVFTGSFFLIGDGTPEEPIVLGAYGTGPKPRLEGGPNDSEVIFLTGNSGVEFRDLEISNYHPTGSIANRFGIRLVAPARTGEMKHLHFHGLDFTWIKGSGDEHESRAIDADTTSDDLAKPYTRWNGFIVEDCFFSNIDGRAVQLNDRSGSLSDFKLRGLEYYPTIGFLFQNNTGINIHRNLLQLGGTKDALIQHNYMSGTIEGSAFWPFDAEGTVVQFNDFRHLRNPLADSYICHFDYNCIDSLMQYNFGYDVDGGLIEIIVFSQYNFFQENAVARYNIGIDVGFRNKENGAGIMFSGRVTGSKVYNNTIVNTDLHSNYKAIAVNNWGGEWPNNNTVQNNIFYAAGNPVTFDDMSYLEERGNVLSHNLYFGNITVPQEDLAPLNVDPLMSNPGGLDPADVKLLPNSPAIAAGTVIAANGGRDFYDNPIAADLVPTIGAHEFQTEGQGRFAGYKIGEEGYINTGMRFMGLLWVGPQSVDANWIYSVAANQWLYMPEDFVLPGAGAWFFSSNTAAFEPRDVRGQWFYSQVLDTWVFSFSETAGTGPAWIYALDTGFQQTFLAQAFVDENRRRREMKARGEVFYGPVQFRREVWMQIMLSQAKRKSQLSFPGTIALPDPS</sequence>
<reference evidence="1 2" key="1">
    <citation type="submission" date="2020-02" db="EMBL/GenBank/DDBJ databases">
        <title>Albibacoteraceae fam. nov., the first described family within the subdivision 4 Verrucomicrobia.</title>
        <authorList>
            <person name="Xi F."/>
        </authorList>
    </citation>
    <scope>NUCLEOTIDE SEQUENCE [LARGE SCALE GENOMIC DNA]</scope>
    <source>
        <strain evidence="1 2">CK1056</strain>
    </source>
</reference>
<dbReference type="Gene3D" id="2.160.20.10">
    <property type="entry name" value="Single-stranded right-handed beta-helix, Pectin lyase-like"/>
    <property type="match status" value="1"/>
</dbReference>
<gene>
    <name evidence="1" type="ORF">G0Q06_04330</name>
</gene>
<evidence type="ECO:0008006" key="3">
    <source>
        <dbReference type="Google" id="ProtNLM"/>
    </source>
</evidence>
<dbReference type="EMBL" id="JAAGNX010000001">
    <property type="protein sequence ID" value="NDV61670.1"/>
    <property type="molecule type" value="Genomic_DNA"/>
</dbReference>
<dbReference type="InterPro" id="IPR012334">
    <property type="entry name" value="Pectin_lyas_fold"/>
</dbReference>
<dbReference type="Proteomes" id="UP000478417">
    <property type="component" value="Unassembled WGS sequence"/>
</dbReference>